<protein>
    <submittedName>
        <fullName evidence="1">Uncharacterized protein</fullName>
    </submittedName>
</protein>
<sequence>MNNKILIPAMVGAGIGFLNKKTGQGAVAGGLAGIGVGIVMNILRGDPGLAAPAGIGMHLRRSQQDREQRLPDFDLSTIPPYTGRVKYY</sequence>
<gene>
    <name evidence="1" type="ORF">LCGC14_1427000</name>
</gene>
<name>A0A0F9M583_9ZZZZ</name>
<evidence type="ECO:0000313" key="1">
    <source>
        <dbReference type="EMBL" id="KKM71795.1"/>
    </source>
</evidence>
<dbReference type="EMBL" id="LAZR01009573">
    <property type="protein sequence ID" value="KKM71795.1"/>
    <property type="molecule type" value="Genomic_DNA"/>
</dbReference>
<reference evidence="1" key="1">
    <citation type="journal article" date="2015" name="Nature">
        <title>Complex archaea that bridge the gap between prokaryotes and eukaryotes.</title>
        <authorList>
            <person name="Spang A."/>
            <person name="Saw J.H."/>
            <person name="Jorgensen S.L."/>
            <person name="Zaremba-Niedzwiedzka K."/>
            <person name="Martijn J."/>
            <person name="Lind A.E."/>
            <person name="van Eijk R."/>
            <person name="Schleper C."/>
            <person name="Guy L."/>
            <person name="Ettema T.J."/>
        </authorList>
    </citation>
    <scope>NUCLEOTIDE SEQUENCE</scope>
</reference>
<organism evidence="1">
    <name type="scientific">marine sediment metagenome</name>
    <dbReference type="NCBI Taxonomy" id="412755"/>
    <lineage>
        <taxon>unclassified sequences</taxon>
        <taxon>metagenomes</taxon>
        <taxon>ecological metagenomes</taxon>
    </lineage>
</organism>
<accession>A0A0F9M583</accession>
<dbReference type="AlphaFoldDB" id="A0A0F9M583"/>
<proteinExistence type="predicted"/>
<comment type="caution">
    <text evidence="1">The sequence shown here is derived from an EMBL/GenBank/DDBJ whole genome shotgun (WGS) entry which is preliminary data.</text>
</comment>